<keyword evidence="1" id="KW-1133">Transmembrane helix</keyword>
<organism evidence="2 3">
    <name type="scientific">Aspergillus wentii DTO 134E9</name>
    <dbReference type="NCBI Taxonomy" id="1073089"/>
    <lineage>
        <taxon>Eukaryota</taxon>
        <taxon>Fungi</taxon>
        <taxon>Dikarya</taxon>
        <taxon>Ascomycota</taxon>
        <taxon>Pezizomycotina</taxon>
        <taxon>Eurotiomycetes</taxon>
        <taxon>Eurotiomycetidae</taxon>
        <taxon>Eurotiales</taxon>
        <taxon>Aspergillaceae</taxon>
        <taxon>Aspergillus</taxon>
        <taxon>Aspergillus subgen. Cremei</taxon>
    </lineage>
</organism>
<name>A0A1L9RPR9_ASPWE</name>
<reference evidence="3" key="1">
    <citation type="journal article" date="2017" name="Genome Biol.">
        <title>Comparative genomics reveals high biological diversity and specific adaptations in the industrially and medically important fungal genus Aspergillus.</title>
        <authorList>
            <person name="de Vries R.P."/>
            <person name="Riley R."/>
            <person name="Wiebenga A."/>
            <person name="Aguilar-Osorio G."/>
            <person name="Amillis S."/>
            <person name="Uchima C.A."/>
            <person name="Anderluh G."/>
            <person name="Asadollahi M."/>
            <person name="Askin M."/>
            <person name="Barry K."/>
            <person name="Battaglia E."/>
            <person name="Bayram O."/>
            <person name="Benocci T."/>
            <person name="Braus-Stromeyer S.A."/>
            <person name="Caldana C."/>
            <person name="Canovas D."/>
            <person name="Cerqueira G.C."/>
            <person name="Chen F."/>
            <person name="Chen W."/>
            <person name="Choi C."/>
            <person name="Clum A."/>
            <person name="Dos Santos R.A."/>
            <person name="Damasio A.R."/>
            <person name="Diallinas G."/>
            <person name="Emri T."/>
            <person name="Fekete E."/>
            <person name="Flipphi M."/>
            <person name="Freyberg S."/>
            <person name="Gallo A."/>
            <person name="Gournas C."/>
            <person name="Habgood R."/>
            <person name="Hainaut M."/>
            <person name="Harispe M.L."/>
            <person name="Henrissat B."/>
            <person name="Hilden K.S."/>
            <person name="Hope R."/>
            <person name="Hossain A."/>
            <person name="Karabika E."/>
            <person name="Karaffa L."/>
            <person name="Karanyi Z."/>
            <person name="Krasevec N."/>
            <person name="Kuo A."/>
            <person name="Kusch H."/>
            <person name="LaButti K."/>
            <person name="Lagendijk E.L."/>
            <person name="Lapidus A."/>
            <person name="Levasseur A."/>
            <person name="Lindquist E."/>
            <person name="Lipzen A."/>
            <person name="Logrieco A.F."/>
            <person name="MacCabe A."/>
            <person name="Maekelae M.R."/>
            <person name="Malavazi I."/>
            <person name="Melin P."/>
            <person name="Meyer V."/>
            <person name="Mielnichuk N."/>
            <person name="Miskei M."/>
            <person name="Molnar A.P."/>
            <person name="Mule G."/>
            <person name="Ngan C.Y."/>
            <person name="Orejas M."/>
            <person name="Orosz E."/>
            <person name="Ouedraogo J.P."/>
            <person name="Overkamp K.M."/>
            <person name="Park H.-S."/>
            <person name="Perrone G."/>
            <person name="Piumi F."/>
            <person name="Punt P.J."/>
            <person name="Ram A.F."/>
            <person name="Ramon A."/>
            <person name="Rauscher S."/>
            <person name="Record E."/>
            <person name="Riano-Pachon D.M."/>
            <person name="Robert V."/>
            <person name="Roehrig J."/>
            <person name="Ruller R."/>
            <person name="Salamov A."/>
            <person name="Salih N.S."/>
            <person name="Samson R.A."/>
            <person name="Sandor E."/>
            <person name="Sanguinetti M."/>
            <person name="Schuetze T."/>
            <person name="Sepcic K."/>
            <person name="Shelest E."/>
            <person name="Sherlock G."/>
            <person name="Sophianopoulou V."/>
            <person name="Squina F.M."/>
            <person name="Sun H."/>
            <person name="Susca A."/>
            <person name="Todd R.B."/>
            <person name="Tsang A."/>
            <person name="Unkles S.E."/>
            <person name="van de Wiele N."/>
            <person name="van Rossen-Uffink D."/>
            <person name="Oliveira J.V."/>
            <person name="Vesth T.C."/>
            <person name="Visser J."/>
            <person name="Yu J.-H."/>
            <person name="Zhou M."/>
            <person name="Andersen M.R."/>
            <person name="Archer D.B."/>
            <person name="Baker S.E."/>
            <person name="Benoit I."/>
            <person name="Brakhage A.A."/>
            <person name="Braus G.H."/>
            <person name="Fischer R."/>
            <person name="Frisvad J.C."/>
            <person name="Goldman G.H."/>
            <person name="Houbraken J."/>
            <person name="Oakley B."/>
            <person name="Pocsi I."/>
            <person name="Scazzocchio C."/>
            <person name="Seiboth B."/>
            <person name="vanKuyk P.A."/>
            <person name="Wortman J."/>
            <person name="Dyer P.S."/>
            <person name="Grigoriev I.V."/>
        </authorList>
    </citation>
    <scope>NUCLEOTIDE SEQUENCE [LARGE SCALE GENOMIC DNA]</scope>
    <source>
        <strain evidence="3">DTO 134E9</strain>
    </source>
</reference>
<feature type="transmembrane region" description="Helical" evidence="1">
    <location>
        <begin position="240"/>
        <end position="267"/>
    </location>
</feature>
<protein>
    <submittedName>
        <fullName evidence="2">Uncharacterized protein</fullName>
    </submittedName>
</protein>
<keyword evidence="1" id="KW-0472">Membrane</keyword>
<gene>
    <name evidence="2" type="ORF">ASPWEDRAFT_170432</name>
</gene>
<feature type="transmembrane region" description="Helical" evidence="1">
    <location>
        <begin position="200"/>
        <end position="219"/>
    </location>
</feature>
<dbReference type="AlphaFoldDB" id="A0A1L9RPR9"/>
<evidence type="ECO:0000313" key="3">
    <source>
        <dbReference type="Proteomes" id="UP000184383"/>
    </source>
</evidence>
<dbReference type="RefSeq" id="XP_040690605.1">
    <property type="nucleotide sequence ID" value="XM_040830619.1"/>
</dbReference>
<feature type="transmembrane region" description="Helical" evidence="1">
    <location>
        <begin position="302"/>
        <end position="322"/>
    </location>
</feature>
<keyword evidence="3" id="KW-1185">Reference proteome</keyword>
<dbReference type="VEuPathDB" id="FungiDB:ASPWEDRAFT_170432"/>
<dbReference type="GeneID" id="63746467"/>
<feature type="transmembrane region" description="Helical" evidence="1">
    <location>
        <begin position="157"/>
        <end position="180"/>
    </location>
</feature>
<evidence type="ECO:0000313" key="2">
    <source>
        <dbReference type="EMBL" id="OJJ36929.1"/>
    </source>
</evidence>
<dbReference type="STRING" id="1073089.A0A1L9RPR9"/>
<evidence type="ECO:0000256" key="1">
    <source>
        <dbReference type="SAM" id="Phobius"/>
    </source>
</evidence>
<sequence>MAMKYILPLFSVFALYSIFHFSGTNGLRGLIKESIASNTLPESNDALRTVYTGFEPLDEILTILTTFFWPAISGIKPELTLHAVAFSGTFGSAWVLVTLESWRRGNAWTIAAFPMAFGLVAQVLTYAFATPLYCGLQLASSITASKPNAENIRIPRAVLHMIPLIFTVGYIVPSVLAILPAPELITVDQKQIFASVWQPWPAYISILVTTVSIVFSPFVSNDRNVEGGWDTLRALRRVYAFAFANTAIPHIVTLTVSFATVVAPFMFEERYVNILHPLHVFQVVLPWSSVTVDNIADGVRIFLGWDYLVGSAGVLVWAMTLYSKAHKAILGKVSCLDLFVKVGLLTVLTGPVGAAVELMWERDELVVHETGGLKQRVATGKKVQ</sequence>
<proteinExistence type="predicted"/>
<dbReference type="Proteomes" id="UP000184383">
    <property type="component" value="Unassembled WGS sequence"/>
</dbReference>
<dbReference type="EMBL" id="KV878211">
    <property type="protein sequence ID" value="OJJ36929.1"/>
    <property type="molecule type" value="Genomic_DNA"/>
</dbReference>
<keyword evidence="1" id="KW-0812">Transmembrane</keyword>
<feature type="transmembrane region" description="Helical" evidence="1">
    <location>
        <begin position="111"/>
        <end position="136"/>
    </location>
</feature>
<accession>A0A1L9RPR9</accession>
<dbReference type="OrthoDB" id="72269at2759"/>